<dbReference type="Gramene" id="ORUFI01G37160.1">
    <property type="protein sequence ID" value="ORUFI01G37160.1"/>
    <property type="gene ID" value="ORUFI01G37160"/>
</dbReference>
<dbReference type="Proteomes" id="UP000008022">
    <property type="component" value="Unassembled WGS sequence"/>
</dbReference>
<accession>A0A0E0N3M2</accession>
<protein>
    <submittedName>
        <fullName evidence="2">Uncharacterized protein</fullName>
    </submittedName>
</protein>
<dbReference type="EnsemblPlants" id="ORUFI01G37160.1">
    <property type="protein sequence ID" value="ORUFI01G37160.1"/>
    <property type="gene ID" value="ORUFI01G37160"/>
</dbReference>
<reference evidence="2" key="2">
    <citation type="submission" date="2015-06" db="UniProtKB">
        <authorList>
            <consortium name="EnsemblPlants"/>
        </authorList>
    </citation>
    <scope>IDENTIFICATION</scope>
</reference>
<organism evidence="2 3">
    <name type="scientific">Oryza rufipogon</name>
    <name type="common">Brownbeard rice</name>
    <name type="synonym">Asian wild rice</name>
    <dbReference type="NCBI Taxonomy" id="4529"/>
    <lineage>
        <taxon>Eukaryota</taxon>
        <taxon>Viridiplantae</taxon>
        <taxon>Streptophyta</taxon>
        <taxon>Embryophyta</taxon>
        <taxon>Tracheophyta</taxon>
        <taxon>Spermatophyta</taxon>
        <taxon>Magnoliopsida</taxon>
        <taxon>Liliopsida</taxon>
        <taxon>Poales</taxon>
        <taxon>Poaceae</taxon>
        <taxon>BOP clade</taxon>
        <taxon>Oryzoideae</taxon>
        <taxon>Oryzeae</taxon>
        <taxon>Oryzinae</taxon>
        <taxon>Oryza</taxon>
    </lineage>
</organism>
<dbReference type="AlphaFoldDB" id="A0A0E0N3M2"/>
<keyword evidence="3" id="KW-1185">Reference proteome</keyword>
<name>A0A0E0N3M2_ORYRU</name>
<feature type="region of interest" description="Disordered" evidence="1">
    <location>
        <begin position="1"/>
        <end position="30"/>
    </location>
</feature>
<evidence type="ECO:0000313" key="2">
    <source>
        <dbReference type="EnsemblPlants" id="ORUFI01G37160.1"/>
    </source>
</evidence>
<reference evidence="3" key="1">
    <citation type="submission" date="2013-06" db="EMBL/GenBank/DDBJ databases">
        <authorList>
            <person name="Zhao Q."/>
        </authorList>
    </citation>
    <scope>NUCLEOTIDE SEQUENCE</scope>
    <source>
        <strain evidence="3">cv. W1943</strain>
    </source>
</reference>
<feature type="region of interest" description="Disordered" evidence="1">
    <location>
        <begin position="61"/>
        <end position="81"/>
    </location>
</feature>
<dbReference type="OMA" id="PSEDPCN"/>
<proteinExistence type="predicted"/>
<evidence type="ECO:0000256" key="1">
    <source>
        <dbReference type="SAM" id="MobiDB-lite"/>
    </source>
</evidence>
<sequence>NLQSPSEDPCNFRPKSPRCRPAPPSSRSASSQCLVALLAGDPVPLRRRRASGVATFPWSHCPTPSPRGRGAGRSRSLLVDPPANTATNHLVHGHLLASHGCCSSAPPHLSRSLL</sequence>
<evidence type="ECO:0000313" key="3">
    <source>
        <dbReference type="Proteomes" id="UP000008022"/>
    </source>
</evidence>
<dbReference type="HOGENOM" id="CLU_2127508_0_0_1"/>